<evidence type="ECO:0000256" key="2">
    <source>
        <dbReference type="SAM" id="Phobius"/>
    </source>
</evidence>
<sequence>MKSLTQLFSLKKSDDSTFKSLEENEEDREQIRITYYQSGFAASIKATGKPIVLKACLQNLYMSFEDQCRKQKLEQDKLKQPYREEQEKNRTELKKSETAIGIYEKKEQDINDNIDVIKNEIIEVKRNPDKYGIEDGKGLKAQFYIGLFLLLPITLYVLVFYISASYSAFFKEFSNDSLTAAIFDADALTNSFKASWLEGVLVITIPFVFMGLGYVIHMVQKGKGIKNILRMIALFVTTFLFDALLAYQIEKKIYEFNKTTDSAPYNLNIALGEAEFWMIIFAGFVVYIIWGLVFDFVMKEFENIDKIRAFIRGKKENMIDLEKLKAEYINKINDFKQQIVTITGKISELQSKIDGFVFPVKEYLHYHHQYKEGWYQAIGTEIALPYKEKEELLQSCELFSEEHLSKLNLTDPDFQHLVYSKN</sequence>
<evidence type="ECO:0000313" key="5">
    <source>
        <dbReference type="Proteomes" id="UP000032061"/>
    </source>
</evidence>
<evidence type="ECO:0000313" key="6">
    <source>
        <dbReference type="Proteomes" id="UP000198302"/>
    </source>
</evidence>
<dbReference type="Proteomes" id="UP000198302">
    <property type="component" value="Unassembled WGS sequence"/>
</dbReference>
<dbReference type="AlphaFoldDB" id="A0A0D0EWQ1"/>
<keyword evidence="2" id="KW-0812">Transmembrane</keyword>
<keyword evidence="6" id="KW-1185">Reference proteome</keyword>
<evidence type="ECO:0000313" key="4">
    <source>
        <dbReference type="EMBL" id="OXA88000.1"/>
    </source>
</evidence>
<organism evidence="3 5">
    <name type="scientific">Flavobacterium hibernum</name>
    <dbReference type="NCBI Taxonomy" id="37752"/>
    <lineage>
        <taxon>Bacteria</taxon>
        <taxon>Pseudomonadati</taxon>
        <taxon>Bacteroidota</taxon>
        <taxon>Flavobacteriia</taxon>
        <taxon>Flavobacteriales</taxon>
        <taxon>Flavobacteriaceae</taxon>
        <taxon>Flavobacterium</taxon>
    </lineage>
</organism>
<evidence type="ECO:0000256" key="1">
    <source>
        <dbReference type="SAM" id="Coils"/>
    </source>
</evidence>
<dbReference type="RefSeq" id="WP_041517223.1">
    <property type="nucleotide sequence ID" value="NZ_JPRK01000007.1"/>
</dbReference>
<protein>
    <submittedName>
        <fullName evidence="4">ABC transporter permease</fullName>
    </submittedName>
</protein>
<keyword evidence="2" id="KW-1133">Transmembrane helix</keyword>
<feature type="transmembrane region" description="Helical" evidence="2">
    <location>
        <begin position="276"/>
        <end position="298"/>
    </location>
</feature>
<gene>
    <name evidence="4" type="ORF">B0A73_09435</name>
    <name evidence="3" type="ORF">IW18_08820</name>
</gene>
<keyword evidence="2" id="KW-0472">Membrane</keyword>
<dbReference type="EMBL" id="JPRK01000007">
    <property type="protein sequence ID" value="KIO53398.1"/>
    <property type="molecule type" value="Genomic_DNA"/>
</dbReference>
<accession>A0A0D0EWQ1</accession>
<dbReference type="Proteomes" id="UP000032061">
    <property type="component" value="Unassembled WGS sequence"/>
</dbReference>
<comment type="caution">
    <text evidence="3">The sequence shown here is derived from an EMBL/GenBank/DDBJ whole genome shotgun (WGS) entry which is preliminary data.</text>
</comment>
<dbReference type="OrthoDB" id="635705at2"/>
<name>A0A0D0EWQ1_9FLAO</name>
<feature type="transmembrane region" description="Helical" evidence="2">
    <location>
        <begin position="196"/>
        <end position="216"/>
    </location>
</feature>
<dbReference type="STRING" id="37752.IW18_08820"/>
<evidence type="ECO:0000313" key="3">
    <source>
        <dbReference type="EMBL" id="KIO53398.1"/>
    </source>
</evidence>
<proteinExistence type="predicted"/>
<reference evidence="4 6" key="2">
    <citation type="submission" date="2016-11" db="EMBL/GenBank/DDBJ databases">
        <title>Whole genomes of Flavobacteriaceae.</title>
        <authorList>
            <person name="Stine C."/>
            <person name="Li C."/>
            <person name="Tadesse D."/>
        </authorList>
    </citation>
    <scope>NUCLEOTIDE SEQUENCE [LARGE SCALE GENOMIC DNA]</scope>
    <source>
        <strain evidence="4 6">ATCC 51468</strain>
    </source>
</reference>
<feature type="coiled-coil region" evidence="1">
    <location>
        <begin position="311"/>
        <end position="338"/>
    </location>
</feature>
<feature type="transmembrane region" description="Helical" evidence="2">
    <location>
        <begin position="143"/>
        <end position="164"/>
    </location>
</feature>
<feature type="transmembrane region" description="Helical" evidence="2">
    <location>
        <begin position="228"/>
        <end position="249"/>
    </location>
</feature>
<dbReference type="EMBL" id="MUGX01000011">
    <property type="protein sequence ID" value="OXA88000.1"/>
    <property type="molecule type" value="Genomic_DNA"/>
</dbReference>
<reference evidence="3 5" key="1">
    <citation type="submission" date="2015-01" db="EMBL/GenBank/DDBJ databases">
        <title>Genome of Flavobacterium hibernum DSM 12611.</title>
        <authorList>
            <person name="Stropko S.J."/>
            <person name="Pipes S.E."/>
            <person name="Newman J.D."/>
        </authorList>
    </citation>
    <scope>NUCLEOTIDE SEQUENCE [LARGE SCALE GENOMIC DNA]</scope>
    <source>
        <strain evidence="3 5">DSM 12611</strain>
    </source>
</reference>
<keyword evidence="1" id="KW-0175">Coiled coil</keyword>